<protein>
    <submittedName>
        <fullName evidence="2">Uncharacterized protein</fullName>
    </submittedName>
</protein>
<organism evidence="2 3">
    <name type="scientific">Collybia nuda</name>
    <dbReference type="NCBI Taxonomy" id="64659"/>
    <lineage>
        <taxon>Eukaryota</taxon>
        <taxon>Fungi</taxon>
        <taxon>Dikarya</taxon>
        <taxon>Basidiomycota</taxon>
        <taxon>Agaricomycotina</taxon>
        <taxon>Agaricomycetes</taxon>
        <taxon>Agaricomycetidae</taxon>
        <taxon>Agaricales</taxon>
        <taxon>Tricholomatineae</taxon>
        <taxon>Clitocybaceae</taxon>
        <taxon>Collybia</taxon>
    </lineage>
</organism>
<keyword evidence="3" id="KW-1185">Reference proteome</keyword>
<keyword evidence="1" id="KW-0812">Transmembrane</keyword>
<evidence type="ECO:0000313" key="3">
    <source>
        <dbReference type="Proteomes" id="UP000807353"/>
    </source>
</evidence>
<gene>
    <name evidence="2" type="ORF">BDZ94DRAFT_1275317</name>
</gene>
<keyword evidence="1" id="KW-1133">Transmembrane helix</keyword>
<evidence type="ECO:0000313" key="2">
    <source>
        <dbReference type="EMBL" id="KAF9456570.1"/>
    </source>
</evidence>
<keyword evidence="1" id="KW-0472">Membrane</keyword>
<reference evidence="2" key="1">
    <citation type="submission" date="2020-11" db="EMBL/GenBank/DDBJ databases">
        <authorList>
            <consortium name="DOE Joint Genome Institute"/>
            <person name="Ahrendt S."/>
            <person name="Riley R."/>
            <person name="Andreopoulos W."/>
            <person name="Labutti K."/>
            <person name="Pangilinan J."/>
            <person name="Ruiz-Duenas F.J."/>
            <person name="Barrasa J.M."/>
            <person name="Sanchez-Garcia M."/>
            <person name="Camarero S."/>
            <person name="Miyauchi S."/>
            <person name="Serrano A."/>
            <person name="Linde D."/>
            <person name="Babiker R."/>
            <person name="Drula E."/>
            <person name="Ayuso-Fernandez I."/>
            <person name="Pacheco R."/>
            <person name="Padilla G."/>
            <person name="Ferreira P."/>
            <person name="Barriuso J."/>
            <person name="Kellner H."/>
            <person name="Castanera R."/>
            <person name="Alfaro M."/>
            <person name="Ramirez L."/>
            <person name="Pisabarro A.G."/>
            <person name="Kuo A."/>
            <person name="Tritt A."/>
            <person name="Lipzen A."/>
            <person name="He G."/>
            <person name="Yan M."/>
            <person name="Ng V."/>
            <person name="Cullen D."/>
            <person name="Martin F."/>
            <person name="Rosso M.-N."/>
            <person name="Henrissat B."/>
            <person name="Hibbett D."/>
            <person name="Martinez A.T."/>
            <person name="Grigoriev I.V."/>
        </authorList>
    </citation>
    <scope>NUCLEOTIDE SEQUENCE</scope>
    <source>
        <strain evidence="2">CBS 247.69</strain>
    </source>
</reference>
<dbReference type="AlphaFoldDB" id="A0A9P5XTI1"/>
<dbReference type="Proteomes" id="UP000807353">
    <property type="component" value="Unassembled WGS sequence"/>
</dbReference>
<proteinExistence type="predicted"/>
<sequence>MMNFLDLTGVVVTHLRTFQMPSRLRIDHRLFHITSPTSFRPSKRSRGYVYVTGTPVVFSCIYLVRAR</sequence>
<comment type="caution">
    <text evidence="2">The sequence shown here is derived from an EMBL/GenBank/DDBJ whole genome shotgun (WGS) entry which is preliminary data.</text>
</comment>
<name>A0A9P5XTI1_9AGAR</name>
<accession>A0A9P5XTI1</accession>
<evidence type="ECO:0000256" key="1">
    <source>
        <dbReference type="SAM" id="Phobius"/>
    </source>
</evidence>
<feature type="transmembrane region" description="Helical" evidence="1">
    <location>
        <begin position="47"/>
        <end position="64"/>
    </location>
</feature>
<dbReference type="EMBL" id="MU150416">
    <property type="protein sequence ID" value="KAF9456570.1"/>
    <property type="molecule type" value="Genomic_DNA"/>
</dbReference>